<proteinExistence type="predicted"/>
<protein>
    <submittedName>
        <fullName evidence="1">Uncharacterized protein</fullName>
    </submittedName>
</protein>
<reference evidence="1" key="1">
    <citation type="submission" date="2022-08" db="EMBL/GenBank/DDBJ databases">
        <title>Genome Sequence of Lecanicillium fungicola.</title>
        <authorList>
            <person name="Buettner E."/>
        </authorList>
    </citation>
    <scope>NUCLEOTIDE SEQUENCE</scope>
    <source>
        <strain evidence="1">Babe33</strain>
    </source>
</reference>
<name>A0ACC1NQR3_9HYPO</name>
<dbReference type="Proteomes" id="UP001143910">
    <property type="component" value="Unassembled WGS sequence"/>
</dbReference>
<sequence>MRLHTHVTPSNLYLWIDVACIDQNDPERGVAALPIIVAQCNAVISLTDDQYYDRAWCTVEAMLIQQLCREYGYHLWYEQPETQLSQEKSQIEDESGGNCLRAGPKDRLISARDKKLSFEADREKIYFLERQTSLLM</sequence>
<organism evidence="1 2">
    <name type="scientific">Zarea fungicola</name>
    <dbReference type="NCBI Taxonomy" id="93591"/>
    <lineage>
        <taxon>Eukaryota</taxon>
        <taxon>Fungi</taxon>
        <taxon>Dikarya</taxon>
        <taxon>Ascomycota</taxon>
        <taxon>Pezizomycotina</taxon>
        <taxon>Sordariomycetes</taxon>
        <taxon>Hypocreomycetidae</taxon>
        <taxon>Hypocreales</taxon>
        <taxon>Cordycipitaceae</taxon>
        <taxon>Zarea</taxon>
    </lineage>
</organism>
<comment type="caution">
    <text evidence="1">The sequence shown here is derived from an EMBL/GenBank/DDBJ whole genome shotgun (WGS) entry which is preliminary data.</text>
</comment>
<evidence type="ECO:0000313" key="1">
    <source>
        <dbReference type="EMBL" id="KAJ2981682.1"/>
    </source>
</evidence>
<dbReference type="EMBL" id="JANJQO010000117">
    <property type="protein sequence ID" value="KAJ2981682.1"/>
    <property type="molecule type" value="Genomic_DNA"/>
</dbReference>
<accession>A0ACC1NQR3</accession>
<keyword evidence="2" id="KW-1185">Reference proteome</keyword>
<gene>
    <name evidence="1" type="ORF">NQ176_g1872</name>
</gene>
<evidence type="ECO:0000313" key="2">
    <source>
        <dbReference type="Proteomes" id="UP001143910"/>
    </source>
</evidence>